<reference evidence="3 4" key="1">
    <citation type="submission" date="2014-05" db="EMBL/GenBank/DDBJ databases">
        <title>Cellulosimicrobium funkei U11 genome.</title>
        <authorList>
            <person name="Hu C."/>
            <person name="Gong Y."/>
            <person name="Wan W."/>
            <person name="Jiang M."/>
        </authorList>
    </citation>
    <scope>NUCLEOTIDE SEQUENCE [LARGE SCALE GENOMIC DNA]</scope>
    <source>
        <strain evidence="3 4">U11</strain>
    </source>
</reference>
<evidence type="ECO:0000256" key="2">
    <source>
        <dbReference type="ARBA" id="ARBA00023134"/>
    </source>
</evidence>
<dbReference type="PATRIC" id="fig|264251.5.peg.1788"/>
<dbReference type="GO" id="GO:0005525">
    <property type="term" value="F:GTP binding"/>
    <property type="evidence" value="ECO:0007669"/>
    <property type="project" value="UniProtKB-KW"/>
</dbReference>
<evidence type="ECO:0000256" key="1">
    <source>
        <dbReference type="ARBA" id="ARBA00022741"/>
    </source>
</evidence>
<keyword evidence="1" id="KW-0547">Nucleotide-binding</keyword>
<evidence type="ECO:0008006" key="5">
    <source>
        <dbReference type="Google" id="ProtNLM"/>
    </source>
</evidence>
<protein>
    <recommendedName>
        <fullName evidence="5">Translation elongation factor EFTu/EF1A C-terminal domain-containing protein</fullName>
    </recommendedName>
</protein>
<organism evidence="3 4">
    <name type="scientific">Cellulosimicrobium funkei</name>
    <dbReference type="NCBI Taxonomy" id="264251"/>
    <lineage>
        <taxon>Bacteria</taxon>
        <taxon>Bacillati</taxon>
        <taxon>Actinomycetota</taxon>
        <taxon>Actinomycetes</taxon>
        <taxon>Micrococcales</taxon>
        <taxon>Promicromonosporaceae</taxon>
        <taxon>Cellulosimicrobium</taxon>
    </lineage>
</organism>
<dbReference type="Gene3D" id="2.40.30.10">
    <property type="entry name" value="Translation factors"/>
    <property type="match status" value="1"/>
</dbReference>
<name>A0A0H2KT91_9MICO</name>
<evidence type="ECO:0000313" key="3">
    <source>
        <dbReference type="EMBL" id="KLN35014.1"/>
    </source>
</evidence>
<dbReference type="EMBL" id="JNBQ01000007">
    <property type="protein sequence ID" value="KLN35014.1"/>
    <property type="molecule type" value="Genomic_DNA"/>
</dbReference>
<dbReference type="Proteomes" id="UP000035265">
    <property type="component" value="Unassembled WGS sequence"/>
</dbReference>
<dbReference type="SUPFAM" id="SSF50465">
    <property type="entry name" value="EF-Tu/eEF-1alpha/eIF2-gamma C-terminal domain"/>
    <property type="match status" value="1"/>
</dbReference>
<evidence type="ECO:0000313" key="4">
    <source>
        <dbReference type="Proteomes" id="UP000035265"/>
    </source>
</evidence>
<comment type="caution">
    <text evidence="3">The sequence shown here is derived from an EMBL/GenBank/DDBJ whole genome shotgun (WGS) entry which is preliminary data.</text>
</comment>
<sequence>MAFGPRDARIRFLTAHEGGRETTPVSGVRSQIELGDFQTSCIVESADGRAELPLGQNVEVQITVLFEEWAGAAFMEAQNVRLYEGAKLVATGTFLDVQSRRADGPSATR</sequence>
<keyword evidence="2" id="KW-0342">GTP-binding</keyword>
<keyword evidence="4" id="KW-1185">Reference proteome</keyword>
<gene>
    <name evidence="3" type="ORF">FB00_08800</name>
</gene>
<dbReference type="AlphaFoldDB" id="A0A0H2KT91"/>
<accession>A0A0H2KT91</accession>
<proteinExistence type="predicted"/>
<dbReference type="InterPro" id="IPR009001">
    <property type="entry name" value="Transl_elong_EF1A/Init_IF2_C"/>
</dbReference>